<accession>A0A840WPP8</accession>
<evidence type="ECO:0000313" key="3">
    <source>
        <dbReference type="Proteomes" id="UP000553766"/>
    </source>
</evidence>
<feature type="transmembrane region" description="Helical" evidence="1">
    <location>
        <begin position="12"/>
        <end position="36"/>
    </location>
</feature>
<proteinExistence type="predicted"/>
<protein>
    <submittedName>
        <fullName evidence="2">Uncharacterized protein</fullName>
    </submittedName>
</protein>
<keyword evidence="3" id="KW-1185">Reference proteome</keyword>
<dbReference type="AlphaFoldDB" id="A0A840WPP8"/>
<comment type="caution">
    <text evidence="2">The sequence shown here is derived from an EMBL/GenBank/DDBJ whole genome shotgun (WGS) entry which is preliminary data.</text>
</comment>
<sequence length="145" mass="16478">MKSRSLENLKYPSFLFVAISTWISAIIIIYILYLVFNVCRWFNLYVPVLFFWVSSPFFLIHLGPSYLIWRITLRLRGKNVQSYVVAAALCSASSYLWLPLIGAGFFDPGEETWVIGTAFAVIATPVSALISWRHAKSRLSASHNP</sequence>
<dbReference type="RefSeq" id="WP_184012459.1">
    <property type="nucleotide sequence ID" value="NZ_JACIJS010000008.1"/>
</dbReference>
<keyword evidence="1" id="KW-1133">Transmembrane helix</keyword>
<feature type="transmembrane region" description="Helical" evidence="1">
    <location>
        <begin position="83"/>
        <end position="106"/>
    </location>
</feature>
<dbReference type="Proteomes" id="UP000553766">
    <property type="component" value="Unassembled WGS sequence"/>
</dbReference>
<organism evidence="2 3">
    <name type="scientific">Rubricella aquisinus</name>
    <dbReference type="NCBI Taxonomy" id="2028108"/>
    <lineage>
        <taxon>Bacteria</taxon>
        <taxon>Pseudomonadati</taxon>
        <taxon>Pseudomonadota</taxon>
        <taxon>Alphaproteobacteria</taxon>
        <taxon>Rhodobacterales</taxon>
        <taxon>Paracoccaceae</taxon>
        <taxon>Rubricella</taxon>
    </lineage>
</organism>
<evidence type="ECO:0000256" key="1">
    <source>
        <dbReference type="SAM" id="Phobius"/>
    </source>
</evidence>
<evidence type="ECO:0000313" key="2">
    <source>
        <dbReference type="EMBL" id="MBB5516641.1"/>
    </source>
</evidence>
<keyword evidence="1" id="KW-0812">Transmembrane</keyword>
<keyword evidence="1" id="KW-0472">Membrane</keyword>
<gene>
    <name evidence="2" type="ORF">FHS89_002681</name>
</gene>
<dbReference type="EMBL" id="JACIJS010000008">
    <property type="protein sequence ID" value="MBB5516641.1"/>
    <property type="molecule type" value="Genomic_DNA"/>
</dbReference>
<name>A0A840WPP8_9RHOB</name>
<feature type="transmembrane region" description="Helical" evidence="1">
    <location>
        <begin position="42"/>
        <end position="62"/>
    </location>
</feature>
<reference evidence="2 3" key="1">
    <citation type="submission" date="2020-08" db="EMBL/GenBank/DDBJ databases">
        <title>Genomic Encyclopedia of Type Strains, Phase IV (KMG-IV): sequencing the most valuable type-strain genomes for metagenomic binning, comparative biology and taxonomic classification.</title>
        <authorList>
            <person name="Goeker M."/>
        </authorList>
    </citation>
    <scope>NUCLEOTIDE SEQUENCE [LARGE SCALE GENOMIC DNA]</scope>
    <source>
        <strain evidence="2 3">DSM 103377</strain>
    </source>
</reference>
<feature type="transmembrane region" description="Helical" evidence="1">
    <location>
        <begin position="112"/>
        <end position="132"/>
    </location>
</feature>